<evidence type="ECO:0000256" key="9">
    <source>
        <dbReference type="ARBA" id="ARBA00052194"/>
    </source>
</evidence>
<evidence type="ECO:0000259" key="13">
    <source>
        <dbReference type="Pfam" id="PF02882"/>
    </source>
</evidence>
<keyword evidence="5" id="KW-0521">NADP</keyword>
<evidence type="ECO:0008006" key="16">
    <source>
        <dbReference type="Google" id="ProtNLM"/>
    </source>
</evidence>
<evidence type="ECO:0000256" key="2">
    <source>
        <dbReference type="ARBA" id="ARBA00011738"/>
    </source>
</evidence>
<dbReference type="Pfam" id="PF02882">
    <property type="entry name" value="THF_DHG_CYH_C"/>
    <property type="match status" value="1"/>
</dbReference>
<dbReference type="PANTHER" id="PTHR48099:SF5">
    <property type="entry name" value="C-1-TETRAHYDROFOLATE SYNTHASE, CYTOPLASMIC"/>
    <property type="match status" value="1"/>
</dbReference>
<dbReference type="HAMAP" id="MF_01576">
    <property type="entry name" value="THF_DHG_CYH"/>
    <property type="match status" value="1"/>
</dbReference>
<dbReference type="EMBL" id="JBJQOH010000001">
    <property type="protein sequence ID" value="KAL3702296.1"/>
    <property type="molecule type" value="Genomic_DNA"/>
</dbReference>
<keyword evidence="7" id="KW-0511">Multifunctional enzyme</keyword>
<evidence type="ECO:0000256" key="8">
    <source>
        <dbReference type="ARBA" id="ARBA00036357"/>
    </source>
</evidence>
<dbReference type="SUPFAM" id="SSF51735">
    <property type="entry name" value="NAD(P)-binding Rossmann-fold domains"/>
    <property type="match status" value="1"/>
</dbReference>
<sequence length="428" mass="45283">MSASAVTAALVSSSPCSSAFSRARFPQSTRIDGKISGGYVVLGSVGLLRRGWGELDEKSKRFCVGDSLVLNSAGLLRGGSRELDEKFKRSRIRDNRKKSCCHGGSGLHVSVNGALAGSEDSQIVCPPVDVVPSAQSTAEVIDGKRIAEDIRREIAQEVTILKEATGQVPGLAVVLVGNRVDSATYVRSKKKACAEVGFASYGVDLPEDATEEEVLSWVCKYNEDPAVHGILVQLPLPKHMNEEKVIGAVSVEKDVDGFHPLNVGKLVLQGRTPLFVSCTPKGCIELLLRSGVEIAGKQAVVIGRSNVVGMPAAILLQAHNATVTVVHSRTPNPAEITRRADIVIVAVGAAQLVRGDWIKPGAVVIDVGMNSLPDSTKKKGYRLVGDVCYPEAAKVASKITPVPGGVGPMTIAMLLQNTLDSAKRTLKL</sequence>
<evidence type="ECO:0000256" key="10">
    <source>
        <dbReference type="ARBA" id="ARBA00058319"/>
    </source>
</evidence>
<dbReference type="GO" id="GO:0004477">
    <property type="term" value="F:methenyltetrahydrofolate cyclohydrolase activity"/>
    <property type="evidence" value="ECO:0007669"/>
    <property type="project" value="UniProtKB-EC"/>
</dbReference>
<evidence type="ECO:0000256" key="3">
    <source>
        <dbReference type="ARBA" id="ARBA00022563"/>
    </source>
</evidence>
<evidence type="ECO:0000256" key="4">
    <source>
        <dbReference type="ARBA" id="ARBA00022801"/>
    </source>
</evidence>
<dbReference type="PROSITE" id="PS00766">
    <property type="entry name" value="THF_DHG_CYH_1"/>
    <property type="match status" value="1"/>
</dbReference>
<comment type="catalytic activity">
    <reaction evidence="8">
        <text>(6R)-5,10-methenyltetrahydrofolate + H2O = (6R)-10-formyltetrahydrofolate + H(+)</text>
        <dbReference type="Rhea" id="RHEA:23700"/>
        <dbReference type="ChEBI" id="CHEBI:15377"/>
        <dbReference type="ChEBI" id="CHEBI:15378"/>
        <dbReference type="ChEBI" id="CHEBI:57455"/>
        <dbReference type="ChEBI" id="CHEBI:195366"/>
        <dbReference type="EC" id="3.5.4.9"/>
    </reaction>
</comment>
<comment type="pathway">
    <text evidence="1">One-carbon metabolism; tetrahydrofolate interconversion.</text>
</comment>
<keyword evidence="6" id="KW-0560">Oxidoreductase</keyword>
<evidence type="ECO:0000256" key="7">
    <source>
        <dbReference type="ARBA" id="ARBA00023268"/>
    </source>
</evidence>
<dbReference type="SUPFAM" id="SSF53223">
    <property type="entry name" value="Aminoacid dehydrogenase-like, N-terminal domain"/>
    <property type="match status" value="1"/>
</dbReference>
<dbReference type="GO" id="GO:0005737">
    <property type="term" value="C:cytoplasm"/>
    <property type="evidence" value="ECO:0007669"/>
    <property type="project" value="UniProtKB-ARBA"/>
</dbReference>
<evidence type="ECO:0000313" key="14">
    <source>
        <dbReference type="EMBL" id="KAL3702296.1"/>
    </source>
</evidence>
<organism evidence="14 15">
    <name type="scientific">Riccia sorocarpa</name>
    <dbReference type="NCBI Taxonomy" id="122646"/>
    <lineage>
        <taxon>Eukaryota</taxon>
        <taxon>Viridiplantae</taxon>
        <taxon>Streptophyta</taxon>
        <taxon>Embryophyta</taxon>
        <taxon>Marchantiophyta</taxon>
        <taxon>Marchantiopsida</taxon>
        <taxon>Marchantiidae</taxon>
        <taxon>Marchantiales</taxon>
        <taxon>Ricciaceae</taxon>
        <taxon>Riccia</taxon>
    </lineage>
</organism>
<protein>
    <recommendedName>
        <fullName evidence="16">Methenyltetrahydrofolate cyclohydrolase</fullName>
    </recommendedName>
</protein>
<evidence type="ECO:0000256" key="5">
    <source>
        <dbReference type="ARBA" id="ARBA00022857"/>
    </source>
</evidence>
<dbReference type="Pfam" id="PF00763">
    <property type="entry name" value="THF_DHG_CYH"/>
    <property type="match status" value="1"/>
</dbReference>
<feature type="domain" description="Tetrahydrofolate dehydrogenase/cyclohydrolase catalytic" evidence="12">
    <location>
        <begin position="141"/>
        <end position="256"/>
    </location>
</feature>
<feature type="domain" description="Tetrahydrofolate dehydrogenase/cyclohydrolase NAD(P)-binding" evidence="13">
    <location>
        <begin position="277"/>
        <end position="424"/>
    </location>
</feature>
<comment type="function">
    <text evidence="10">Catalyzes the oxidation of 5,10-methylenetetrahydrofolate to 5,10-methenyltetrahydrofolate and then the hydrolysis of 5,10-methenyltetrahydrofolate to 10-formyltetrahydrofolate.</text>
</comment>
<dbReference type="Gene3D" id="3.40.50.720">
    <property type="entry name" value="NAD(P)-binding Rossmann-like Domain"/>
    <property type="match status" value="1"/>
</dbReference>
<dbReference type="NCBIfam" id="NF010783">
    <property type="entry name" value="PRK14186.1"/>
    <property type="match status" value="1"/>
</dbReference>
<dbReference type="FunFam" id="3.40.50.10860:FF:000001">
    <property type="entry name" value="Bifunctional protein FolD"/>
    <property type="match status" value="1"/>
</dbReference>
<reference evidence="14 15" key="1">
    <citation type="submission" date="2024-09" db="EMBL/GenBank/DDBJ databases">
        <title>Chromosome-scale assembly of Riccia sorocarpa.</title>
        <authorList>
            <person name="Paukszto L."/>
        </authorList>
    </citation>
    <scope>NUCLEOTIDE SEQUENCE [LARGE SCALE GENOMIC DNA]</scope>
    <source>
        <strain evidence="14">LP-2024</strain>
        <tissue evidence="14">Aerial parts of the thallus</tissue>
    </source>
</reference>
<proteinExistence type="inferred from homology"/>
<dbReference type="InterPro" id="IPR020867">
    <property type="entry name" value="THF_DH/CycHdrlase_CS"/>
</dbReference>
<dbReference type="Proteomes" id="UP001633002">
    <property type="component" value="Unassembled WGS sequence"/>
</dbReference>
<evidence type="ECO:0000313" key="15">
    <source>
        <dbReference type="Proteomes" id="UP001633002"/>
    </source>
</evidence>
<accession>A0ABD3IJA6</accession>
<dbReference type="InterPro" id="IPR046346">
    <property type="entry name" value="Aminoacid_DH-like_N_sf"/>
</dbReference>
<dbReference type="InterPro" id="IPR020631">
    <property type="entry name" value="THF_DH/CycHdrlase_NAD-bd_dom"/>
</dbReference>
<dbReference type="GO" id="GO:0004488">
    <property type="term" value="F:methylenetetrahydrofolate dehydrogenase (NADP+) activity"/>
    <property type="evidence" value="ECO:0007669"/>
    <property type="project" value="UniProtKB-EC"/>
</dbReference>
<dbReference type="InterPro" id="IPR000672">
    <property type="entry name" value="THF_DH/CycHdrlase"/>
</dbReference>
<keyword evidence="4" id="KW-0378">Hydrolase</keyword>
<name>A0ABD3IJA6_9MARC</name>
<keyword evidence="3" id="KW-0554">One-carbon metabolism</keyword>
<evidence type="ECO:0000259" key="12">
    <source>
        <dbReference type="Pfam" id="PF00763"/>
    </source>
</evidence>
<dbReference type="FunFam" id="3.40.50.720:FF:000006">
    <property type="entry name" value="Bifunctional protein FolD"/>
    <property type="match status" value="1"/>
</dbReference>
<comment type="caution">
    <text evidence="14">The sequence shown here is derived from an EMBL/GenBank/DDBJ whole genome shotgun (WGS) entry which is preliminary data.</text>
</comment>
<evidence type="ECO:0000256" key="1">
    <source>
        <dbReference type="ARBA" id="ARBA00004777"/>
    </source>
</evidence>
<dbReference type="PANTHER" id="PTHR48099">
    <property type="entry name" value="C-1-TETRAHYDROFOLATE SYNTHASE, CYTOPLASMIC-RELATED"/>
    <property type="match status" value="1"/>
</dbReference>
<gene>
    <name evidence="14" type="ORF">R1sor_020318</name>
</gene>
<comment type="subunit">
    <text evidence="2">Homodimer.</text>
</comment>
<dbReference type="AlphaFoldDB" id="A0ABD3IJA6"/>
<dbReference type="PROSITE" id="PS00767">
    <property type="entry name" value="THF_DHG_CYH_2"/>
    <property type="match status" value="1"/>
</dbReference>
<dbReference type="Gene3D" id="3.40.50.10860">
    <property type="entry name" value="Leucine Dehydrogenase, chain A, domain 1"/>
    <property type="match status" value="1"/>
</dbReference>
<evidence type="ECO:0000256" key="6">
    <source>
        <dbReference type="ARBA" id="ARBA00023002"/>
    </source>
</evidence>
<keyword evidence="15" id="KW-1185">Reference proteome</keyword>
<evidence type="ECO:0000256" key="11">
    <source>
        <dbReference type="ARBA" id="ARBA00061364"/>
    </source>
</evidence>
<comment type="similarity">
    <text evidence="11">Belongs to the tetrahydrofolate dehydrogenase/cyclohydrolase family.</text>
</comment>
<dbReference type="InterPro" id="IPR020630">
    <property type="entry name" value="THF_DH/CycHdrlase_cat_dom"/>
</dbReference>
<dbReference type="PRINTS" id="PR00085">
    <property type="entry name" value="THFDHDRGNASE"/>
</dbReference>
<dbReference type="GO" id="GO:0006730">
    <property type="term" value="P:one-carbon metabolic process"/>
    <property type="evidence" value="ECO:0007669"/>
    <property type="project" value="UniProtKB-KW"/>
</dbReference>
<dbReference type="CDD" id="cd01080">
    <property type="entry name" value="NAD_bind_m-THF_DH_Cyclohyd"/>
    <property type="match status" value="1"/>
</dbReference>
<dbReference type="InterPro" id="IPR036291">
    <property type="entry name" value="NAD(P)-bd_dom_sf"/>
</dbReference>
<comment type="catalytic activity">
    <reaction evidence="9">
        <text>(6R)-5,10-methylene-5,6,7,8-tetrahydrofolate + NADP(+) = (6R)-5,10-methenyltetrahydrofolate + NADPH</text>
        <dbReference type="Rhea" id="RHEA:22812"/>
        <dbReference type="ChEBI" id="CHEBI:15636"/>
        <dbReference type="ChEBI" id="CHEBI:57455"/>
        <dbReference type="ChEBI" id="CHEBI:57783"/>
        <dbReference type="ChEBI" id="CHEBI:58349"/>
        <dbReference type="EC" id="1.5.1.5"/>
    </reaction>
</comment>